<dbReference type="PANTHER" id="PTHR43707:SF1">
    <property type="entry name" value="HISTIDINE--TRNA LIGASE, MITOCHONDRIAL-RELATED"/>
    <property type="match status" value="1"/>
</dbReference>
<keyword evidence="8" id="KW-0028">Amino-acid biosynthesis</keyword>
<accession>A0ABV8ACE3</accession>
<evidence type="ECO:0000259" key="9">
    <source>
        <dbReference type="PROSITE" id="PS50862"/>
    </source>
</evidence>
<dbReference type="InterPro" id="IPR004516">
    <property type="entry name" value="HisRS/HisZ"/>
</dbReference>
<comment type="similarity">
    <text evidence="3 8">Belongs to the class-II aminoacyl-tRNA synthetase family. HisZ subfamily.</text>
</comment>
<feature type="domain" description="Aminoacyl-transfer RNA synthetases class-II family profile" evidence="9">
    <location>
        <begin position="20"/>
        <end position="318"/>
    </location>
</feature>
<evidence type="ECO:0000256" key="4">
    <source>
        <dbReference type="ARBA" id="ARBA00011496"/>
    </source>
</evidence>
<evidence type="ECO:0000256" key="5">
    <source>
        <dbReference type="ARBA" id="ARBA00020397"/>
    </source>
</evidence>
<dbReference type="Gene3D" id="3.30.930.10">
    <property type="entry name" value="Bira Bifunctional Protein, Domain 2"/>
    <property type="match status" value="1"/>
</dbReference>
<comment type="function">
    <text evidence="7 8">Required for the first step of histidine biosynthesis. May allow the feedback regulation of ATP phosphoribosyltransferase activity by histidine.</text>
</comment>
<comment type="subunit">
    <text evidence="4 8">Heteromultimer composed of HisG and HisZ subunits.</text>
</comment>
<dbReference type="InterPro" id="IPR045864">
    <property type="entry name" value="aa-tRNA-synth_II/BPL/LPL"/>
</dbReference>
<protein>
    <recommendedName>
        <fullName evidence="5 8">ATP phosphoribosyltransferase regulatory subunit</fullName>
    </recommendedName>
</protein>
<dbReference type="InterPro" id="IPR004517">
    <property type="entry name" value="HisZ"/>
</dbReference>
<sequence length="381" mass="41031">MPVVSFPARPALNTPLIPTGTRDVLPAEFAVREHLRGKLSGLLRQWGYQGVELPALELASRHHPQDDQAFKLIDSGGEVLALRSEFTTAMGRLVQTHYPQGPYPLRLQYGGRLWLRTQTSELGRLREFTQVGAELVGVDTPRSDVELLALAGAALEVVGVQAELEVGFPGFVDAVLEDAGLHGPARDALHSAIDRKSGADVDLLAHTHGLSTDVTRTLHRLLDLYGGAEVLNEAQNMAHGERARAAVGHLREVAALCPFPLLFDLGVSRRYGYYTGLTFRAYTNGINQPVLGGGRYALDGGLPGAGFAIGLERLTRAIPPGIPPEPPRVLALDLQAAQAARNAGLIAELAWTDDLAELRAYANARGIHRLVRGADMQEVSV</sequence>
<evidence type="ECO:0000313" key="11">
    <source>
        <dbReference type="Proteomes" id="UP001595748"/>
    </source>
</evidence>
<dbReference type="EMBL" id="JBHRZF010000221">
    <property type="protein sequence ID" value="MFC3863010.1"/>
    <property type="molecule type" value="Genomic_DNA"/>
</dbReference>
<dbReference type="HAMAP" id="MF_00125">
    <property type="entry name" value="HisZ"/>
    <property type="match status" value="1"/>
</dbReference>
<comment type="subcellular location">
    <subcellularLocation>
        <location evidence="1 8">Cytoplasm</location>
    </subcellularLocation>
</comment>
<dbReference type="GO" id="GO:0016757">
    <property type="term" value="F:glycosyltransferase activity"/>
    <property type="evidence" value="ECO:0007669"/>
    <property type="project" value="UniProtKB-KW"/>
</dbReference>
<evidence type="ECO:0000313" key="10">
    <source>
        <dbReference type="EMBL" id="MFC3863010.1"/>
    </source>
</evidence>
<keyword evidence="10" id="KW-0328">Glycosyltransferase</keyword>
<reference evidence="11" key="1">
    <citation type="journal article" date="2019" name="Int. J. Syst. Evol. Microbiol.">
        <title>The Global Catalogue of Microorganisms (GCM) 10K type strain sequencing project: providing services to taxonomists for standard genome sequencing and annotation.</title>
        <authorList>
            <consortium name="The Broad Institute Genomics Platform"/>
            <consortium name="The Broad Institute Genome Sequencing Center for Infectious Disease"/>
            <person name="Wu L."/>
            <person name="Ma J."/>
        </authorList>
    </citation>
    <scope>NUCLEOTIDE SEQUENCE [LARGE SCALE GENOMIC DNA]</scope>
    <source>
        <strain evidence="11">CCTCC AB 2013263</strain>
    </source>
</reference>
<evidence type="ECO:0000256" key="2">
    <source>
        <dbReference type="ARBA" id="ARBA00004667"/>
    </source>
</evidence>
<keyword evidence="10" id="KW-0808">Transferase</keyword>
<proteinExistence type="inferred from homology"/>
<dbReference type="SUPFAM" id="SSF55681">
    <property type="entry name" value="Class II aaRS and biotin synthetases"/>
    <property type="match status" value="1"/>
</dbReference>
<evidence type="ECO:0000256" key="7">
    <source>
        <dbReference type="ARBA" id="ARBA00025246"/>
    </source>
</evidence>
<comment type="miscellaneous">
    <text evidence="8">This function is generally fulfilled by the C-terminal part of HisG, which is missing in some bacteria such as this one.</text>
</comment>
<dbReference type="RefSeq" id="WP_380080947.1">
    <property type="nucleotide sequence ID" value="NZ_JBHRZF010000221.1"/>
</dbReference>
<dbReference type="InterPro" id="IPR006195">
    <property type="entry name" value="aa-tRNA-synth_II"/>
</dbReference>
<keyword evidence="11" id="KW-1185">Reference proteome</keyword>
<organism evidence="10 11">
    <name type="scientific">Deinococcus antarcticus</name>
    <dbReference type="NCBI Taxonomy" id="1298767"/>
    <lineage>
        <taxon>Bacteria</taxon>
        <taxon>Thermotogati</taxon>
        <taxon>Deinococcota</taxon>
        <taxon>Deinococci</taxon>
        <taxon>Deinococcales</taxon>
        <taxon>Deinococcaceae</taxon>
        <taxon>Deinococcus</taxon>
    </lineage>
</organism>
<gene>
    <name evidence="8" type="primary">hisZ</name>
    <name evidence="10" type="ORF">ACFOPQ_19790</name>
</gene>
<dbReference type="CDD" id="cd00773">
    <property type="entry name" value="HisRS-like_core"/>
    <property type="match status" value="1"/>
</dbReference>
<comment type="pathway">
    <text evidence="2 8">Amino-acid biosynthesis; L-histidine biosynthesis; L-histidine from 5-phospho-alpha-D-ribose 1-diphosphate: step 1/9.</text>
</comment>
<evidence type="ECO:0000256" key="3">
    <source>
        <dbReference type="ARBA" id="ARBA00005539"/>
    </source>
</evidence>
<dbReference type="Proteomes" id="UP001595748">
    <property type="component" value="Unassembled WGS sequence"/>
</dbReference>
<dbReference type="PROSITE" id="PS50862">
    <property type="entry name" value="AA_TRNA_LIGASE_II"/>
    <property type="match status" value="1"/>
</dbReference>
<comment type="caution">
    <text evidence="10">The sequence shown here is derived from an EMBL/GenBank/DDBJ whole genome shotgun (WGS) entry which is preliminary data.</text>
</comment>
<keyword evidence="6 8" id="KW-0963">Cytoplasm</keyword>
<name>A0ABV8ACE3_9DEIO</name>
<evidence type="ECO:0000256" key="8">
    <source>
        <dbReference type="HAMAP-Rule" id="MF_00125"/>
    </source>
</evidence>
<dbReference type="Pfam" id="PF13393">
    <property type="entry name" value="tRNA-synt_His"/>
    <property type="match status" value="1"/>
</dbReference>
<evidence type="ECO:0000256" key="1">
    <source>
        <dbReference type="ARBA" id="ARBA00004496"/>
    </source>
</evidence>
<evidence type="ECO:0000256" key="6">
    <source>
        <dbReference type="ARBA" id="ARBA00022490"/>
    </source>
</evidence>
<dbReference type="InterPro" id="IPR041715">
    <property type="entry name" value="HisRS-like_core"/>
</dbReference>
<keyword evidence="8" id="KW-0368">Histidine biosynthesis</keyword>
<dbReference type="PANTHER" id="PTHR43707">
    <property type="entry name" value="HISTIDYL-TRNA SYNTHETASE"/>
    <property type="match status" value="1"/>
</dbReference>